<proteinExistence type="predicted"/>
<name>A0A5C5UMM1_9CORY</name>
<dbReference type="PANTHER" id="PTHR35788:SF1">
    <property type="entry name" value="EXPORTED PROTEIN"/>
    <property type="match status" value="1"/>
</dbReference>
<protein>
    <recommendedName>
        <fullName evidence="2">YoaR-like putative peptidoglycan binding domain-containing protein</fullName>
    </recommendedName>
</protein>
<comment type="caution">
    <text evidence="3">The sequence shown here is derived from an EMBL/GenBank/DDBJ whole genome shotgun (WGS) entry which is preliminary data.</text>
</comment>
<evidence type="ECO:0000256" key="1">
    <source>
        <dbReference type="SAM" id="MobiDB-lite"/>
    </source>
</evidence>
<gene>
    <name evidence="3" type="ORF">FRX94_05160</name>
</gene>
<accession>A0A5C5UMM1</accession>
<dbReference type="EMBL" id="VOHM01000008">
    <property type="protein sequence ID" value="TWT26650.1"/>
    <property type="molecule type" value="Genomic_DNA"/>
</dbReference>
<dbReference type="Proteomes" id="UP000320791">
    <property type="component" value="Unassembled WGS sequence"/>
</dbReference>
<evidence type="ECO:0000313" key="4">
    <source>
        <dbReference type="Proteomes" id="UP000320791"/>
    </source>
</evidence>
<evidence type="ECO:0000313" key="3">
    <source>
        <dbReference type="EMBL" id="TWT26650.1"/>
    </source>
</evidence>
<dbReference type="Pfam" id="PF12229">
    <property type="entry name" value="PG_binding_4"/>
    <property type="match status" value="1"/>
</dbReference>
<dbReference type="Pfam" id="PF04294">
    <property type="entry name" value="VanW"/>
    <property type="match status" value="1"/>
</dbReference>
<dbReference type="InterPro" id="IPR007391">
    <property type="entry name" value="Vancomycin_resist_VanW"/>
</dbReference>
<organism evidence="3 4">
    <name type="scientific">Corynebacterium canis</name>
    <dbReference type="NCBI Taxonomy" id="679663"/>
    <lineage>
        <taxon>Bacteria</taxon>
        <taxon>Bacillati</taxon>
        <taxon>Actinomycetota</taxon>
        <taxon>Actinomycetes</taxon>
        <taxon>Mycobacteriales</taxon>
        <taxon>Corynebacteriaceae</taxon>
        <taxon>Corynebacterium</taxon>
    </lineage>
</organism>
<reference evidence="3 4" key="1">
    <citation type="submission" date="2019-08" db="EMBL/GenBank/DDBJ databases">
        <authorList>
            <person name="Lei W."/>
        </authorList>
    </citation>
    <scope>NUCLEOTIDE SEQUENCE [LARGE SCALE GENOMIC DNA]</scope>
    <source>
        <strain evidence="3 4">CCUG 58627</strain>
    </source>
</reference>
<dbReference type="OrthoDB" id="9813301at2"/>
<feature type="domain" description="YoaR-like putative peptidoglycan binding" evidence="2">
    <location>
        <begin position="231"/>
        <end position="296"/>
    </location>
</feature>
<dbReference type="PANTHER" id="PTHR35788">
    <property type="entry name" value="EXPORTED PROTEIN-RELATED"/>
    <property type="match status" value="1"/>
</dbReference>
<dbReference type="InterPro" id="IPR052913">
    <property type="entry name" value="Glycopeptide_resist_protein"/>
</dbReference>
<dbReference type="InterPro" id="IPR022029">
    <property type="entry name" value="YoaR-like_PG-bd"/>
</dbReference>
<keyword evidence="4" id="KW-1185">Reference proteome</keyword>
<sequence length="534" mass="56261">MIVLGLFIGLFALSLLVYGVDFFLSRGTVPRGTTVAGVTIGGLTPSEAEKRLLTAKTPTKVEVTANDMKATFAPAEAGLAPDWKATVAAAGTRGLNPFPITQEVPVVSKVDEAKFKVTADRLSHELSREPVDGAVALEGGKVKVTDPIIGQKTTPELLSVIKEGWVNPAGVQVKTPTTDPAITADIVKKVAGGDAEVAVSGPITLHGRDAEGVIPPDRMGEVVTFVPDGKNLRGEVNGEVARNILAEGIGKSEKPKKNAKITPSGVEPHEDGVRVDWDLALKDLDKRILTKGEREFDAVYIDEPATFTTEQAENATFDEVVGEFTTGGFSAASGVNIRRTAEIVNGAVVAPGDVFSLNEWTGPRGTAQGFVESGIILNGRADTAVGGGISQFATTLYNASYFAGMEDVAHTPHSYYISRYPAGREATVFEGAIDLKFRNTSPHPVLIKASADSSNVTVQLLGVKTVQVESVPGGRWAQTSPHTVTVSGPKCSPSEGAPGFTTSDTRIIRDLGGAEISRQTTTTKYDPSPIVKCQ</sequence>
<evidence type="ECO:0000259" key="2">
    <source>
        <dbReference type="Pfam" id="PF12229"/>
    </source>
</evidence>
<feature type="region of interest" description="Disordered" evidence="1">
    <location>
        <begin position="479"/>
        <end position="503"/>
    </location>
</feature>
<dbReference type="AlphaFoldDB" id="A0A5C5UMM1"/>